<dbReference type="PROSITE" id="PS51755">
    <property type="entry name" value="OMPR_PHOB"/>
    <property type="match status" value="1"/>
</dbReference>
<dbReference type="SMART" id="SM00862">
    <property type="entry name" value="Trans_reg_C"/>
    <property type="match status" value="1"/>
</dbReference>
<dbReference type="SMART" id="SM00448">
    <property type="entry name" value="REC"/>
    <property type="match status" value="1"/>
</dbReference>
<dbReference type="EMBL" id="CP009687">
    <property type="protein sequence ID" value="AKL93987.1"/>
    <property type="molecule type" value="Genomic_DNA"/>
</dbReference>
<dbReference type="Gene3D" id="1.10.10.10">
    <property type="entry name" value="Winged helix-like DNA-binding domain superfamily/Winged helix DNA-binding domain"/>
    <property type="match status" value="1"/>
</dbReference>
<dbReference type="Pfam" id="PF00486">
    <property type="entry name" value="Trans_reg_C"/>
    <property type="match status" value="1"/>
</dbReference>
<keyword evidence="6" id="KW-0804">Transcription</keyword>
<dbReference type="GO" id="GO:0005829">
    <property type="term" value="C:cytosol"/>
    <property type="evidence" value="ECO:0007669"/>
    <property type="project" value="TreeGrafter"/>
</dbReference>
<evidence type="ECO:0000256" key="2">
    <source>
        <dbReference type="ARBA" id="ARBA00022553"/>
    </source>
</evidence>
<dbReference type="SUPFAM" id="SSF52172">
    <property type="entry name" value="CheY-like"/>
    <property type="match status" value="1"/>
</dbReference>
<dbReference type="InterPro" id="IPR016032">
    <property type="entry name" value="Sig_transdc_resp-reg_C-effctor"/>
</dbReference>
<evidence type="ECO:0000256" key="1">
    <source>
        <dbReference type="ARBA" id="ARBA00018672"/>
    </source>
</evidence>
<evidence type="ECO:0000313" key="8">
    <source>
        <dbReference type="EMBL" id="AKL93987.1"/>
    </source>
</evidence>
<dbReference type="PROSITE" id="PS50110">
    <property type="entry name" value="RESPONSE_REGULATORY"/>
    <property type="match status" value="1"/>
</dbReference>
<dbReference type="PANTHER" id="PTHR48111:SF73">
    <property type="entry name" value="ALKALINE PHOSPHATASE SYNTHESIS TRANSCRIPTIONAL REGULATORY PROTEIN PHOP"/>
    <property type="match status" value="1"/>
</dbReference>
<dbReference type="GO" id="GO:0000156">
    <property type="term" value="F:phosphorelay response regulator activity"/>
    <property type="evidence" value="ECO:0007669"/>
    <property type="project" value="TreeGrafter"/>
</dbReference>
<evidence type="ECO:0000256" key="6">
    <source>
        <dbReference type="ARBA" id="ARBA00023163"/>
    </source>
</evidence>
<dbReference type="SUPFAM" id="SSF46894">
    <property type="entry name" value="C-terminal effector domain of the bipartite response regulators"/>
    <property type="match status" value="1"/>
</dbReference>
<dbReference type="CDD" id="cd00383">
    <property type="entry name" value="trans_reg_C"/>
    <property type="match status" value="1"/>
</dbReference>
<dbReference type="InterPro" id="IPR001789">
    <property type="entry name" value="Sig_transdc_resp-reg_receiver"/>
</dbReference>
<dbReference type="PATRIC" id="fig|84022.5.peg.1616"/>
<accession>A0A0D8IE75</accession>
<protein>
    <recommendedName>
        <fullName evidence="1">Stage 0 sporulation protein A homolog</fullName>
    </recommendedName>
</protein>
<dbReference type="InterPro" id="IPR011006">
    <property type="entry name" value="CheY-like_superfamily"/>
</dbReference>
<dbReference type="KEGG" id="cace:CACET_c04770"/>
<sequence>MDYKVRNILIVEDEESIADVVRAYLEKEGYNTFVAYNGSKAIDIFNQQEIDFIILDLMLPDLSGEEVCKKIRIKSQVPILMLTAKAQESDRIYGLDIGADDYITKPFSPKELVARVRAILRRTDTEGVKANILDFSNGDLTIDLNKMEVKKQGKIVSLTAKEYKLLSLLIQNIGRIFSREELVVKVLGYDYEGYDRTIDTHVKNIRQKIEDGNNKYIATVYGIGYKFQED</sequence>
<dbReference type="FunFam" id="3.40.50.2300:FF:000001">
    <property type="entry name" value="DNA-binding response regulator PhoB"/>
    <property type="match status" value="1"/>
</dbReference>
<dbReference type="Gene3D" id="6.10.250.690">
    <property type="match status" value="1"/>
</dbReference>
<evidence type="ECO:0000256" key="5">
    <source>
        <dbReference type="ARBA" id="ARBA00023125"/>
    </source>
</evidence>
<dbReference type="RefSeq" id="WP_044823142.1">
    <property type="nucleotide sequence ID" value="NZ_CP009687.1"/>
</dbReference>
<dbReference type="AlphaFoldDB" id="A0A0D8IE75"/>
<dbReference type="InterPro" id="IPR039420">
    <property type="entry name" value="WalR-like"/>
</dbReference>
<dbReference type="PANTHER" id="PTHR48111">
    <property type="entry name" value="REGULATOR OF RPOS"/>
    <property type="match status" value="1"/>
</dbReference>
<dbReference type="InterPro" id="IPR001867">
    <property type="entry name" value="OmpR/PhoB-type_DNA-bd"/>
</dbReference>
<keyword evidence="2" id="KW-0597">Phosphoprotein</keyword>
<dbReference type="Gene3D" id="3.40.50.2300">
    <property type="match status" value="1"/>
</dbReference>
<gene>
    <name evidence="8" type="primary">regX</name>
    <name evidence="8" type="ORF">CACET_c04770</name>
</gene>
<keyword evidence="4" id="KW-0805">Transcription regulation</keyword>
<evidence type="ECO:0000313" key="9">
    <source>
        <dbReference type="Proteomes" id="UP000035704"/>
    </source>
</evidence>
<keyword evidence="5" id="KW-0238">DNA-binding</keyword>
<dbReference type="Proteomes" id="UP000035704">
    <property type="component" value="Chromosome"/>
</dbReference>
<comment type="function">
    <text evidence="7">May play the central regulatory role in sporulation. It may be an element of the effector pathway responsible for the activation of sporulation genes in response to nutritional stress. Spo0A may act in concert with spo0H (a sigma factor) to control the expression of some genes that are critical to the sporulation process.</text>
</comment>
<dbReference type="STRING" id="84022.CACET_c04770"/>
<dbReference type="GO" id="GO:0006355">
    <property type="term" value="P:regulation of DNA-templated transcription"/>
    <property type="evidence" value="ECO:0007669"/>
    <property type="project" value="InterPro"/>
</dbReference>
<dbReference type="GO" id="GO:0032993">
    <property type="term" value="C:protein-DNA complex"/>
    <property type="evidence" value="ECO:0007669"/>
    <property type="project" value="TreeGrafter"/>
</dbReference>
<dbReference type="Pfam" id="PF00072">
    <property type="entry name" value="Response_reg"/>
    <property type="match status" value="1"/>
</dbReference>
<name>A0A0D8IE75_9CLOT</name>
<dbReference type="GO" id="GO:0000976">
    <property type="term" value="F:transcription cis-regulatory region binding"/>
    <property type="evidence" value="ECO:0007669"/>
    <property type="project" value="TreeGrafter"/>
</dbReference>
<dbReference type="FunFam" id="1.10.10.10:FF:000018">
    <property type="entry name" value="DNA-binding response regulator ResD"/>
    <property type="match status" value="1"/>
</dbReference>
<proteinExistence type="predicted"/>
<organism evidence="8 9">
    <name type="scientific">Clostridium aceticum</name>
    <dbReference type="NCBI Taxonomy" id="84022"/>
    <lineage>
        <taxon>Bacteria</taxon>
        <taxon>Bacillati</taxon>
        <taxon>Bacillota</taxon>
        <taxon>Clostridia</taxon>
        <taxon>Eubacteriales</taxon>
        <taxon>Clostridiaceae</taxon>
        <taxon>Clostridium</taxon>
    </lineage>
</organism>
<dbReference type="InterPro" id="IPR036388">
    <property type="entry name" value="WH-like_DNA-bd_sf"/>
</dbReference>
<keyword evidence="3" id="KW-0902">Two-component regulatory system</keyword>
<dbReference type="OrthoDB" id="9802426at2"/>
<reference evidence="8 9" key="1">
    <citation type="submission" date="2014-10" db="EMBL/GenBank/DDBJ databases">
        <title>Genome sequence of Clostridium aceticum DSM 1496.</title>
        <authorList>
            <person name="Poehlein A."/>
            <person name="Schiel-Bengelsdorf B."/>
            <person name="Gottschalk G."/>
            <person name="Duerre P."/>
            <person name="Daniel R."/>
        </authorList>
    </citation>
    <scope>NUCLEOTIDE SEQUENCE [LARGE SCALE GENOMIC DNA]</scope>
    <source>
        <strain evidence="8 9">DSM 1496</strain>
    </source>
</reference>
<evidence type="ECO:0000256" key="3">
    <source>
        <dbReference type="ARBA" id="ARBA00023012"/>
    </source>
</evidence>
<evidence type="ECO:0000256" key="4">
    <source>
        <dbReference type="ARBA" id="ARBA00023015"/>
    </source>
</evidence>
<keyword evidence="9" id="KW-1185">Reference proteome</keyword>
<evidence type="ECO:0000256" key="7">
    <source>
        <dbReference type="ARBA" id="ARBA00024867"/>
    </source>
</evidence>